<evidence type="ECO:0000256" key="5">
    <source>
        <dbReference type="ARBA" id="ARBA00023136"/>
    </source>
</evidence>
<dbReference type="InterPro" id="IPR015867">
    <property type="entry name" value="N-reg_PII/ATP_PRibTrfase_C"/>
</dbReference>
<keyword evidence="4 6" id="KW-1133">Transmembrane helix</keyword>
<evidence type="ECO:0000259" key="7">
    <source>
        <dbReference type="Pfam" id="PF10035"/>
    </source>
</evidence>
<dbReference type="EMBL" id="FOMG01000003">
    <property type="protein sequence ID" value="SFC42545.1"/>
    <property type="molecule type" value="Genomic_DNA"/>
</dbReference>
<dbReference type="Proteomes" id="UP000199263">
    <property type="component" value="Unassembled WGS sequence"/>
</dbReference>
<evidence type="ECO:0000256" key="6">
    <source>
        <dbReference type="SAM" id="Phobius"/>
    </source>
</evidence>
<organism evidence="8 9">
    <name type="scientific">Clostridium uliginosum</name>
    <dbReference type="NCBI Taxonomy" id="119641"/>
    <lineage>
        <taxon>Bacteria</taxon>
        <taxon>Bacillati</taxon>
        <taxon>Bacillota</taxon>
        <taxon>Clostridia</taxon>
        <taxon>Eubacteriales</taxon>
        <taxon>Clostridiaceae</taxon>
        <taxon>Clostridium</taxon>
    </lineage>
</organism>
<dbReference type="OrthoDB" id="9779786at2"/>
<sequence length="281" mass="30611">MKRLLKEYSLITIGVILVAIALELFFFPNHIACGGVSGLALVINNILGIEPGIVMIVFNVILFAVAFIFIGGSFGIKSIYAAFGLSIILSAIEKCTTPIAITDNLILATIFGSALLAMGTAIMYTQDATTGGTSITAKILNKYCNIDFGKSLVISDSVVILLAMYTFGVELGLFGLLSVYLTGNLIDKFIDGFNLSKQVMVFTKKEELVVNYITKDVDRGCTVFYGKGGYTKEQNCVILTILSRTQFIQLKQFMKEHDPEAFITVNETTEVLGQGFKNILE</sequence>
<protein>
    <submittedName>
        <fullName evidence="8">Uncharacterized membrane-anchored protein YitT, contains DUF161 and DUF2179 domains</fullName>
    </submittedName>
</protein>
<evidence type="ECO:0000256" key="1">
    <source>
        <dbReference type="ARBA" id="ARBA00004651"/>
    </source>
</evidence>
<evidence type="ECO:0000256" key="4">
    <source>
        <dbReference type="ARBA" id="ARBA00022989"/>
    </source>
</evidence>
<evidence type="ECO:0000313" key="9">
    <source>
        <dbReference type="Proteomes" id="UP000199263"/>
    </source>
</evidence>
<dbReference type="STRING" id="119641.SAMN05421842_103159"/>
<dbReference type="AlphaFoldDB" id="A0A1I1J2C2"/>
<dbReference type="RefSeq" id="WP_090088834.1">
    <property type="nucleotide sequence ID" value="NZ_FOMG01000003.1"/>
</dbReference>
<feature type="transmembrane region" description="Helical" evidence="6">
    <location>
        <begin position="39"/>
        <end position="68"/>
    </location>
</feature>
<evidence type="ECO:0000256" key="3">
    <source>
        <dbReference type="ARBA" id="ARBA00022692"/>
    </source>
</evidence>
<evidence type="ECO:0000256" key="2">
    <source>
        <dbReference type="ARBA" id="ARBA00022475"/>
    </source>
</evidence>
<keyword evidence="5 6" id="KW-0472">Membrane</keyword>
<dbReference type="Pfam" id="PF02588">
    <property type="entry name" value="YitT_membrane"/>
    <property type="match status" value="1"/>
</dbReference>
<dbReference type="InterPro" id="IPR003740">
    <property type="entry name" value="YitT"/>
</dbReference>
<feature type="transmembrane region" description="Helical" evidence="6">
    <location>
        <begin position="158"/>
        <end position="181"/>
    </location>
</feature>
<evidence type="ECO:0000313" key="8">
    <source>
        <dbReference type="EMBL" id="SFC42545.1"/>
    </source>
</evidence>
<keyword evidence="2" id="KW-1003">Cell membrane</keyword>
<comment type="subcellular location">
    <subcellularLocation>
        <location evidence="1">Cell membrane</location>
        <topology evidence="1">Multi-pass membrane protein</topology>
    </subcellularLocation>
</comment>
<dbReference type="GO" id="GO:0005886">
    <property type="term" value="C:plasma membrane"/>
    <property type="evidence" value="ECO:0007669"/>
    <property type="project" value="UniProtKB-SubCell"/>
</dbReference>
<keyword evidence="3 6" id="KW-0812">Transmembrane</keyword>
<name>A0A1I1J2C2_9CLOT</name>
<accession>A0A1I1J2C2</accession>
<proteinExistence type="predicted"/>
<dbReference type="PANTHER" id="PTHR33545">
    <property type="entry name" value="UPF0750 MEMBRANE PROTEIN YITT-RELATED"/>
    <property type="match status" value="1"/>
</dbReference>
<keyword evidence="9" id="KW-1185">Reference proteome</keyword>
<dbReference type="PIRSF" id="PIRSF006483">
    <property type="entry name" value="Membrane_protein_YitT"/>
    <property type="match status" value="1"/>
</dbReference>
<gene>
    <name evidence="8" type="ORF">SAMN05421842_103159</name>
</gene>
<feature type="transmembrane region" description="Helical" evidence="6">
    <location>
        <begin position="104"/>
        <end position="124"/>
    </location>
</feature>
<dbReference type="CDD" id="cd16380">
    <property type="entry name" value="YitT_C"/>
    <property type="match status" value="1"/>
</dbReference>
<dbReference type="InterPro" id="IPR019264">
    <property type="entry name" value="DUF2179"/>
</dbReference>
<feature type="transmembrane region" description="Helical" evidence="6">
    <location>
        <begin position="6"/>
        <end position="27"/>
    </location>
</feature>
<dbReference type="Pfam" id="PF10035">
    <property type="entry name" value="DUF2179"/>
    <property type="match status" value="1"/>
</dbReference>
<dbReference type="Gene3D" id="3.30.70.120">
    <property type="match status" value="1"/>
</dbReference>
<feature type="domain" description="DUF2179" evidence="7">
    <location>
        <begin position="219"/>
        <end position="273"/>
    </location>
</feature>
<dbReference type="InterPro" id="IPR051461">
    <property type="entry name" value="UPF0750_membrane"/>
</dbReference>
<reference evidence="8 9" key="1">
    <citation type="submission" date="2016-10" db="EMBL/GenBank/DDBJ databases">
        <authorList>
            <person name="de Groot N.N."/>
        </authorList>
    </citation>
    <scope>NUCLEOTIDE SEQUENCE [LARGE SCALE GENOMIC DNA]</scope>
    <source>
        <strain evidence="8 9">DSM 12992</strain>
    </source>
</reference>
<dbReference type="PANTHER" id="PTHR33545:SF9">
    <property type="entry name" value="UPF0750 MEMBRANE PROTEIN YITE"/>
    <property type="match status" value="1"/>
</dbReference>